<dbReference type="InterPro" id="IPR053235">
    <property type="entry name" value="Ser_Thr_kinase"/>
</dbReference>
<name>A0A136IVS8_9PEZI</name>
<dbReference type="STRING" id="196109.A0A136IVS8"/>
<dbReference type="SUPFAM" id="SSF48403">
    <property type="entry name" value="Ankyrin repeat"/>
    <property type="match status" value="1"/>
</dbReference>
<dbReference type="PROSITE" id="PS50297">
    <property type="entry name" value="ANK_REP_REGION"/>
    <property type="match status" value="1"/>
</dbReference>
<keyword evidence="5" id="KW-0418">Kinase</keyword>
<dbReference type="InterPro" id="IPR011009">
    <property type="entry name" value="Kinase-like_dom_sf"/>
</dbReference>
<evidence type="ECO:0000259" key="11">
    <source>
        <dbReference type="PROSITE" id="PS50011"/>
    </source>
</evidence>
<comment type="catalytic activity">
    <reaction evidence="8">
        <text>L-seryl-[protein] + ATP = O-phospho-L-seryl-[protein] + ADP + H(+)</text>
        <dbReference type="Rhea" id="RHEA:17989"/>
        <dbReference type="Rhea" id="RHEA-COMP:9863"/>
        <dbReference type="Rhea" id="RHEA-COMP:11604"/>
        <dbReference type="ChEBI" id="CHEBI:15378"/>
        <dbReference type="ChEBI" id="CHEBI:29999"/>
        <dbReference type="ChEBI" id="CHEBI:30616"/>
        <dbReference type="ChEBI" id="CHEBI:83421"/>
        <dbReference type="ChEBI" id="CHEBI:456216"/>
        <dbReference type="EC" id="2.7.11.1"/>
    </reaction>
</comment>
<dbReference type="PROSITE" id="PS00108">
    <property type="entry name" value="PROTEIN_KINASE_ST"/>
    <property type="match status" value="1"/>
</dbReference>
<dbReference type="GO" id="GO:0005737">
    <property type="term" value="C:cytoplasm"/>
    <property type="evidence" value="ECO:0007669"/>
    <property type="project" value="TreeGrafter"/>
</dbReference>
<dbReference type="CDD" id="cd00180">
    <property type="entry name" value="PKc"/>
    <property type="match status" value="1"/>
</dbReference>
<keyword evidence="6" id="KW-0067">ATP-binding</keyword>
<keyword evidence="13" id="KW-1185">Reference proteome</keyword>
<feature type="compositionally biased region" description="Basic and acidic residues" evidence="10">
    <location>
        <begin position="1271"/>
        <end position="1297"/>
    </location>
</feature>
<gene>
    <name evidence="12" type="ORF">Micbo1qcDRAFT_177513</name>
</gene>
<organism evidence="12 13">
    <name type="scientific">Microdochium bolleyi</name>
    <dbReference type="NCBI Taxonomy" id="196109"/>
    <lineage>
        <taxon>Eukaryota</taxon>
        <taxon>Fungi</taxon>
        <taxon>Dikarya</taxon>
        <taxon>Ascomycota</taxon>
        <taxon>Pezizomycotina</taxon>
        <taxon>Sordariomycetes</taxon>
        <taxon>Xylariomycetidae</taxon>
        <taxon>Xylariales</taxon>
        <taxon>Microdochiaceae</taxon>
        <taxon>Microdochium</taxon>
    </lineage>
</organism>
<keyword evidence="2" id="KW-0723">Serine/threonine-protein kinase</keyword>
<feature type="domain" description="Protein kinase" evidence="11">
    <location>
        <begin position="166"/>
        <end position="469"/>
    </location>
</feature>
<evidence type="ECO:0000256" key="2">
    <source>
        <dbReference type="ARBA" id="ARBA00022527"/>
    </source>
</evidence>
<dbReference type="EMBL" id="KQ964256">
    <property type="protein sequence ID" value="KXJ89027.1"/>
    <property type="molecule type" value="Genomic_DNA"/>
</dbReference>
<feature type="repeat" description="ANK" evidence="9">
    <location>
        <begin position="1028"/>
        <end position="1057"/>
    </location>
</feature>
<keyword evidence="3" id="KW-0808">Transferase</keyword>
<dbReference type="PROSITE" id="PS50011">
    <property type="entry name" value="PROTEIN_KINASE_DOM"/>
    <property type="match status" value="1"/>
</dbReference>
<dbReference type="PANTHER" id="PTHR24361">
    <property type="entry name" value="MITOGEN-ACTIVATED KINASE KINASE KINASE"/>
    <property type="match status" value="1"/>
</dbReference>
<evidence type="ECO:0000256" key="3">
    <source>
        <dbReference type="ARBA" id="ARBA00022679"/>
    </source>
</evidence>
<dbReference type="GO" id="GO:0005524">
    <property type="term" value="F:ATP binding"/>
    <property type="evidence" value="ECO:0007669"/>
    <property type="project" value="UniProtKB-KW"/>
</dbReference>
<dbReference type="Pfam" id="PF12796">
    <property type="entry name" value="Ank_2"/>
    <property type="match status" value="1"/>
</dbReference>
<dbReference type="InterPro" id="IPR008271">
    <property type="entry name" value="Ser/Thr_kinase_AS"/>
</dbReference>
<evidence type="ECO:0000256" key="4">
    <source>
        <dbReference type="ARBA" id="ARBA00022741"/>
    </source>
</evidence>
<evidence type="ECO:0000256" key="7">
    <source>
        <dbReference type="ARBA" id="ARBA00047899"/>
    </source>
</evidence>
<dbReference type="InterPro" id="IPR000719">
    <property type="entry name" value="Prot_kinase_dom"/>
</dbReference>
<dbReference type="GO" id="GO:0004674">
    <property type="term" value="F:protein serine/threonine kinase activity"/>
    <property type="evidence" value="ECO:0007669"/>
    <property type="project" value="UniProtKB-KW"/>
</dbReference>
<dbReference type="Proteomes" id="UP000070501">
    <property type="component" value="Unassembled WGS sequence"/>
</dbReference>
<evidence type="ECO:0000256" key="9">
    <source>
        <dbReference type="PROSITE-ProRule" id="PRU00023"/>
    </source>
</evidence>
<dbReference type="PANTHER" id="PTHR24361:SF433">
    <property type="entry name" value="PROTEIN KINASE DOMAIN-CONTAINING PROTEIN"/>
    <property type="match status" value="1"/>
</dbReference>
<feature type="region of interest" description="Disordered" evidence="10">
    <location>
        <begin position="1264"/>
        <end position="1305"/>
    </location>
</feature>
<dbReference type="InParanoid" id="A0A136IVS8"/>
<dbReference type="Pfam" id="PF00069">
    <property type="entry name" value="Pkinase"/>
    <property type="match status" value="1"/>
</dbReference>
<evidence type="ECO:0000256" key="5">
    <source>
        <dbReference type="ARBA" id="ARBA00022777"/>
    </source>
</evidence>
<protein>
    <recommendedName>
        <fullName evidence="1">non-specific serine/threonine protein kinase</fullName>
        <ecNumber evidence="1">2.7.11.1</ecNumber>
    </recommendedName>
</protein>
<evidence type="ECO:0000256" key="1">
    <source>
        <dbReference type="ARBA" id="ARBA00012513"/>
    </source>
</evidence>
<sequence length="1305" mass="145919">MGPACVWDEVRPALQRAASNMLESAVSDFIISHAEFLERLHAILPVSLQQQTHRRSQHIRLRDQEFNKITTLLKLRGKEQWALRPRTYVVLYMIGLEQHMDAFVTDERSDFFLPYTEDNLPDSLTGDHRKRFLEYQANVLDGQGVRLESGRARHQNCHGDAQSKFFDTVRRLGQGGSQIYRSQVDLVVGKNSLRRYALKTIPRQHIDDTKDKRILKLFENELQVLKLVDHQHIVKVVGSYTDARTVGILMQPVADQDLAAFLEASLSGPSSVADRQMRIRNFFGCIATAVDYLHNNSVRKVQHKDIKPKNILVKGSTVYLTDFGTAQLWHNTTMDDTGEIVTNPSLKFFSKRYAPIETITGTRTDASDMWSLGCVFVEMLTVLAGNSMSDLHEFFRDPRNGTGSTAYHENEPALAAWFTRLRSLLSAPSTVTTGIHIDDTMLVDITEALCQTRKEDRLTARDLVRRIFKLEGPYQGLCCSDRLIAGPKCLDSHAEISHGTSPGEFFQPCESAVPLAEGDTTTLSENDRGSLHPIVHDEPISKNYAIPSVEDADTTTMVVWRNTPSDPRHIIEDVTQPMRDITQTSYKGEATLVEGHESDKSSAVLLQSLPKCDFPAQCQWPKCGSQTDEELATFSSLEALRTHIRDRHLVHDFGRTSLCGETQQSKTPMRLDEQTGRFQLTGRPKVVRFADSDDRAAMGSVAPYLRDGTFARPTKPAHEGIRYSIKAEMPRDVGVLKVDGNSSRQCRERGIPSGTYAPSYVLASQNRFSPHELQCRERSASCPLFVYGSLMFPSILRSQANKLMNPDGHYSKEQGLRLRTTAADWGGIELSLLEATRHMTPALIEGFARFRLPGKSLAYLRPDLRAQTTGFLVYGLSEEALACLDHLYESGGPNAAFQKYRRPESLSNVWQRTQIARKPALAMINTDDGQTVEVLAQTYVVNNHELDIPSTVKPWKLDDFINSSSFDSLSRHAPSLGEEEIIAENLGTRLAMPGDHIVDALLHGSERQIEAAIWDAKHADARCAFYGTPLQAAAALGNVGAMRMLLEDGARIDAVAGEHSTALIAAVVGGHFEAMQLLLDRRARLFGSGGRYVSALYQAVAFDRVDMAHALLEKGAWLTTDYSEVLDLANERGNVKMQEELSRYHVLPPASSRVLSRMEAEDKHSTPVLLSWHHDYGDRQGGLQTKQQAEVLPSVGFICLMEALKNYNKPGKWTGIKLVRVLRAGFESGLDPKVLELIRDHVHSFPALQNFLVRTMGDLSLGGKFRPIRHGQRDDNDVESWHKPRVGDRGLQGDKRLRSSRGIKA</sequence>
<dbReference type="EC" id="2.7.11.1" evidence="1"/>
<comment type="catalytic activity">
    <reaction evidence="7">
        <text>L-threonyl-[protein] + ATP = O-phospho-L-threonyl-[protein] + ADP + H(+)</text>
        <dbReference type="Rhea" id="RHEA:46608"/>
        <dbReference type="Rhea" id="RHEA-COMP:11060"/>
        <dbReference type="Rhea" id="RHEA-COMP:11605"/>
        <dbReference type="ChEBI" id="CHEBI:15378"/>
        <dbReference type="ChEBI" id="CHEBI:30013"/>
        <dbReference type="ChEBI" id="CHEBI:30616"/>
        <dbReference type="ChEBI" id="CHEBI:61977"/>
        <dbReference type="ChEBI" id="CHEBI:456216"/>
        <dbReference type="EC" id="2.7.11.1"/>
    </reaction>
</comment>
<dbReference type="Gene3D" id="3.10.490.10">
    <property type="entry name" value="Gamma-glutamyl cyclotransferase-like"/>
    <property type="match status" value="1"/>
</dbReference>
<dbReference type="SMART" id="SM00248">
    <property type="entry name" value="ANK"/>
    <property type="match status" value="3"/>
</dbReference>
<keyword evidence="9" id="KW-0040">ANK repeat</keyword>
<dbReference type="Gene3D" id="1.25.40.20">
    <property type="entry name" value="Ankyrin repeat-containing domain"/>
    <property type="match status" value="1"/>
</dbReference>
<dbReference type="PROSITE" id="PS50088">
    <property type="entry name" value="ANK_REPEAT"/>
    <property type="match status" value="1"/>
</dbReference>
<evidence type="ECO:0000256" key="8">
    <source>
        <dbReference type="ARBA" id="ARBA00048679"/>
    </source>
</evidence>
<accession>A0A136IVS8</accession>
<dbReference type="InterPro" id="IPR036770">
    <property type="entry name" value="Ankyrin_rpt-contain_sf"/>
</dbReference>
<keyword evidence="4" id="KW-0547">Nucleotide-binding</keyword>
<dbReference type="Gene3D" id="3.30.200.20">
    <property type="entry name" value="Phosphorylase Kinase, domain 1"/>
    <property type="match status" value="1"/>
</dbReference>
<dbReference type="SUPFAM" id="SSF56112">
    <property type="entry name" value="Protein kinase-like (PK-like)"/>
    <property type="match status" value="1"/>
</dbReference>
<dbReference type="OrthoDB" id="248923at2759"/>
<dbReference type="InterPro" id="IPR002110">
    <property type="entry name" value="Ankyrin_rpt"/>
</dbReference>
<dbReference type="SMART" id="SM00220">
    <property type="entry name" value="S_TKc"/>
    <property type="match status" value="1"/>
</dbReference>
<evidence type="ECO:0000256" key="6">
    <source>
        <dbReference type="ARBA" id="ARBA00022840"/>
    </source>
</evidence>
<evidence type="ECO:0000313" key="12">
    <source>
        <dbReference type="EMBL" id="KXJ89027.1"/>
    </source>
</evidence>
<evidence type="ECO:0000313" key="13">
    <source>
        <dbReference type="Proteomes" id="UP000070501"/>
    </source>
</evidence>
<reference evidence="13" key="1">
    <citation type="submission" date="2016-02" db="EMBL/GenBank/DDBJ databases">
        <title>Draft genome sequence of Microdochium bolleyi, a fungal endophyte of beachgrass.</title>
        <authorList>
            <consortium name="DOE Joint Genome Institute"/>
            <person name="David A.S."/>
            <person name="May G."/>
            <person name="Haridas S."/>
            <person name="Lim J."/>
            <person name="Wang M."/>
            <person name="Labutti K."/>
            <person name="Lipzen A."/>
            <person name="Barry K."/>
            <person name="Grigoriev I.V."/>
        </authorList>
    </citation>
    <scope>NUCLEOTIDE SEQUENCE [LARGE SCALE GENOMIC DNA]</scope>
    <source>
        <strain evidence="13">J235TASD1</strain>
    </source>
</reference>
<evidence type="ECO:0000256" key="10">
    <source>
        <dbReference type="SAM" id="MobiDB-lite"/>
    </source>
</evidence>
<dbReference type="Gene3D" id="1.10.510.10">
    <property type="entry name" value="Transferase(Phosphotransferase) domain 1"/>
    <property type="match status" value="1"/>
</dbReference>
<proteinExistence type="predicted"/>